<dbReference type="CDD" id="cd01335">
    <property type="entry name" value="Radical_SAM"/>
    <property type="match status" value="1"/>
</dbReference>
<dbReference type="InterPro" id="IPR013785">
    <property type="entry name" value="Aldolase_TIM"/>
</dbReference>
<evidence type="ECO:0000313" key="7">
    <source>
        <dbReference type="EMBL" id="SCC30961.1"/>
    </source>
</evidence>
<feature type="domain" description="Radical SAM core" evidence="6">
    <location>
        <begin position="4"/>
        <end position="240"/>
    </location>
</feature>
<evidence type="ECO:0000256" key="1">
    <source>
        <dbReference type="ARBA" id="ARBA00001966"/>
    </source>
</evidence>
<gene>
    <name evidence="7" type="ORF">GA0061080_10752</name>
</gene>
<keyword evidence="3" id="KW-0479">Metal-binding</keyword>
<dbReference type="STRING" id="1798183.GA0061080_10752"/>
<dbReference type="PANTHER" id="PTHR43273:SF8">
    <property type="entry name" value="RADICAL SAM DOMAIN PROTEIN"/>
    <property type="match status" value="1"/>
</dbReference>
<dbReference type="SFLD" id="SFLDG01067">
    <property type="entry name" value="SPASM/twitch_domain_containing"/>
    <property type="match status" value="1"/>
</dbReference>
<keyword evidence="2" id="KW-0949">S-adenosyl-L-methionine</keyword>
<protein>
    <recommendedName>
        <fullName evidence="6">Radical SAM core domain-containing protein</fullName>
    </recommendedName>
</protein>
<dbReference type="Pfam" id="PF04055">
    <property type="entry name" value="Radical_SAM"/>
    <property type="match status" value="1"/>
</dbReference>
<name>A0A1C4DI18_9GAMM</name>
<evidence type="ECO:0000256" key="2">
    <source>
        <dbReference type="ARBA" id="ARBA00022691"/>
    </source>
</evidence>
<keyword evidence="8" id="KW-1185">Reference proteome</keyword>
<dbReference type="InterPro" id="IPR058240">
    <property type="entry name" value="rSAM_sf"/>
</dbReference>
<dbReference type="AlphaFoldDB" id="A0A1C4DI18"/>
<keyword evidence="4" id="KW-0408">Iron</keyword>
<dbReference type="GO" id="GO:0051536">
    <property type="term" value="F:iron-sulfur cluster binding"/>
    <property type="evidence" value="ECO:0007669"/>
    <property type="project" value="UniProtKB-KW"/>
</dbReference>
<sequence length="359" mass="41496">MSDTFKVDILEVILKITECCNIACRYCYFFKGGNLDFNERPKVIKKDTIYSLAYFLKEAVLTNHIKLLRLDLHGGEPLMMGKKRFVEMVEIFNYELSNIVELEYALQSNGTLIDDEWVEIFSMHNIAASVSLDGDQVIHDSNRIDKKGRGTYIRSTNGLQKLINAAENNKLTTPGIISVINSNSDTNIIFRHFLNDLKIHYVSFVEMDLTLDQLNEKMIKKVSSNLLAVYNEWEKINTPKIVDTILVRNFNDILRKLILSGTESDKKDEERKYVALTIRSDGSLNPDDILRNIYPHLFTNQYNINKNTLSEYLSDKSLRELYRKLFTLPQKCSECGVKKICKNGWGLVLYHIVIVRKMI</sequence>
<evidence type="ECO:0000256" key="5">
    <source>
        <dbReference type="ARBA" id="ARBA00023014"/>
    </source>
</evidence>
<dbReference type="GO" id="GO:0016491">
    <property type="term" value="F:oxidoreductase activity"/>
    <property type="evidence" value="ECO:0007669"/>
    <property type="project" value="InterPro"/>
</dbReference>
<evidence type="ECO:0000256" key="4">
    <source>
        <dbReference type="ARBA" id="ARBA00023004"/>
    </source>
</evidence>
<dbReference type="SFLD" id="SFLDS00029">
    <property type="entry name" value="Radical_SAM"/>
    <property type="match status" value="1"/>
</dbReference>
<dbReference type="GO" id="GO:0046872">
    <property type="term" value="F:metal ion binding"/>
    <property type="evidence" value="ECO:0007669"/>
    <property type="project" value="UniProtKB-KW"/>
</dbReference>
<dbReference type="InterPro" id="IPR023867">
    <property type="entry name" value="Sulphatase_maturase_rSAM"/>
</dbReference>
<proteinExistence type="predicted"/>
<dbReference type="RefSeq" id="WP_091125946.1">
    <property type="nucleotide sequence ID" value="NZ_FMBA01000075.1"/>
</dbReference>
<evidence type="ECO:0000313" key="8">
    <source>
        <dbReference type="Proteomes" id="UP000199698"/>
    </source>
</evidence>
<comment type="cofactor">
    <cofactor evidence="1">
        <name>[4Fe-4S] cluster</name>
        <dbReference type="ChEBI" id="CHEBI:49883"/>
    </cofactor>
</comment>
<accession>A0A1C4DI18</accession>
<evidence type="ECO:0000256" key="3">
    <source>
        <dbReference type="ARBA" id="ARBA00022723"/>
    </source>
</evidence>
<dbReference type="EMBL" id="FMBA01000075">
    <property type="protein sequence ID" value="SCC30961.1"/>
    <property type="molecule type" value="Genomic_DNA"/>
</dbReference>
<organism evidence="7 8">
    <name type="scientific">Gilliamella intestini</name>
    <dbReference type="NCBI Taxonomy" id="1798183"/>
    <lineage>
        <taxon>Bacteria</taxon>
        <taxon>Pseudomonadati</taxon>
        <taxon>Pseudomonadota</taxon>
        <taxon>Gammaproteobacteria</taxon>
        <taxon>Orbales</taxon>
        <taxon>Orbaceae</taxon>
        <taxon>Gilliamella</taxon>
    </lineage>
</organism>
<keyword evidence="5" id="KW-0411">Iron-sulfur</keyword>
<dbReference type="PANTHER" id="PTHR43273">
    <property type="entry name" value="ANAEROBIC SULFATASE-MATURATING ENZYME HOMOLOG ASLB-RELATED"/>
    <property type="match status" value="1"/>
</dbReference>
<reference evidence="8" key="1">
    <citation type="submission" date="2016-08" db="EMBL/GenBank/DDBJ databases">
        <authorList>
            <person name="Varghese N."/>
            <person name="Submissions Spin"/>
        </authorList>
    </citation>
    <scope>NUCLEOTIDE SEQUENCE [LARGE SCALE GENOMIC DNA]</scope>
    <source>
        <strain evidence="8">R-53144</strain>
    </source>
</reference>
<dbReference type="InterPro" id="IPR007197">
    <property type="entry name" value="rSAM"/>
</dbReference>
<dbReference type="PROSITE" id="PS51918">
    <property type="entry name" value="RADICAL_SAM"/>
    <property type="match status" value="1"/>
</dbReference>
<dbReference type="SUPFAM" id="SSF102114">
    <property type="entry name" value="Radical SAM enzymes"/>
    <property type="match status" value="1"/>
</dbReference>
<evidence type="ECO:0000259" key="6">
    <source>
        <dbReference type="PROSITE" id="PS51918"/>
    </source>
</evidence>
<dbReference type="Gene3D" id="3.20.20.70">
    <property type="entry name" value="Aldolase class I"/>
    <property type="match status" value="1"/>
</dbReference>
<dbReference type="Proteomes" id="UP000199698">
    <property type="component" value="Unassembled WGS sequence"/>
</dbReference>